<proteinExistence type="predicted"/>
<accession>A0ACA9KNW2</accession>
<reference evidence="1" key="1">
    <citation type="submission" date="2021-06" db="EMBL/GenBank/DDBJ databases">
        <authorList>
            <person name="Kallberg Y."/>
            <person name="Tangrot J."/>
            <person name="Rosling A."/>
        </authorList>
    </citation>
    <scope>NUCLEOTIDE SEQUENCE</scope>
    <source>
        <strain evidence="1">28 12/20/2015</strain>
    </source>
</reference>
<evidence type="ECO:0000313" key="2">
    <source>
        <dbReference type="Proteomes" id="UP000789366"/>
    </source>
</evidence>
<keyword evidence="2" id="KW-1185">Reference proteome</keyword>
<comment type="caution">
    <text evidence="1">The sequence shown here is derived from an EMBL/GenBank/DDBJ whole genome shotgun (WGS) entry which is preliminary data.</text>
</comment>
<sequence>MALLFDIAITMNTFIANGKYSSNYKAIWAKGDIISWDQEKNDWFRFKGSINNDWTYCQENSNSTGLTGRLVSLKGFQDSSDIIAELEKLSNYLQSFKAVLKNDNMLLPLFGITQNPKTSEYMIVTSYAEGGSLKNNLQYVRKLSWNERLEILRDIVAGLASLHQSDLLHRNLHSGNVFLFNMDPFNRPSATTLLNIFDDWCEFYDDNIKDIDDKNIQLPIMQFQHADKIIRAQSKHSSNFYAPYYTNFNFSNYKSSYDNKKDQPRYYY</sequence>
<dbReference type="Proteomes" id="UP000789366">
    <property type="component" value="Unassembled WGS sequence"/>
</dbReference>
<gene>
    <name evidence="1" type="ORF">SPELUC_LOCUS2289</name>
</gene>
<protein>
    <submittedName>
        <fullName evidence="1">2931_t:CDS:1</fullName>
    </submittedName>
</protein>
<dbReference type="EMBL" id="CAJVPW010001468">
    <property type="protein sequence ID" value="CAG8484813.1"/>
    <property type="molecule type" value="Genomic_DNA"/>
</dbReference>
<organism evidence="1 2">
    <name type="scientific">Cetraspora pellucida</name>
    <dbReference type="NCBI Taxonomy" id="1433469"/>
    <lineage>
        <taxon>Eukaryota</taxon>
        <taxon>Fungi</taxon>
        <taxon>Fungi incertae sedis</taxon>
        <taxon>Mucoromycota</taxon>
        <taxon>Glomeromycotina</taxon>
        <taxon>Glomeromycetes</taxon>
        <taxon>Diversisporales</taxon>
        <taxon>Gigasporaceae</taxon>
        <taxon>Cetraspora</taxon>
    </lineage>
</organism>
<evidence type="ECO:0000313" key="1">
    <source>
        <dbReference type="EMBL" id="CAG8484813.1"/>
    </source>
</evidence>
<name>A0ACA9KNW2_9GLOM</name>